<dbReference type="PANTHER" id="PTHR34322:SF2">
    <property type="entry name" value="TRANSPOSASE IS200-LIKE DOMAIN-CONTAINING PROTEIN"/>
    <property type="match status" value="1"/>
</dbReference>
<dbReference type="SMART" id="SM01321">
    <property type="entry name" value="Y1_Tnp"/>
    <property type="match status" value="1"/>
</dbReference>
<dbReference type="GO" id="GO:0003677">
    <property type="term" value="F:DNA binding"/>
    <property type="evidence" value="ECO:0007669"/>
    <property type="project" value="InterPro"/>
</dbReference>
<sequence>MMSINDVFAEKMSRKPRNFQSGYAYHVTTRCNNREFKLSRRDSREVFLYAIKRAVNKFDFRLYALCIMSNHVHYLIEPKQPEDLPKIMHFLNWYTAMCFNRMLNRTGHFWEKRYFAEGFPASDKDRALNTLRYIHGNPKAAKMRSTFFYEFSNYSSYEKLTDDGLTQWHPAFLQLGATLEDCARKYRGFCNRYKPKSKPAKKCHWGSRLLAGMKAERQSSSLGRGNRGRGSDDAPSTPTACQVSESLEVSAVARQFIAANQAPWQGSPHEKFED</sequence>
<dbReference type="GO" id="GO:0004803">
    <property type="term" value="F:transposase activity"/>
    <property type="evidence" value="ECO:0007669"/>
    <property type="project" value="InterPro"/>
</dbReference>
<dbReference type="SUPFAM" id="SSF143422">
    <property type="entry name" value="Transposase IS200-like"/>
    <property type="match status" value="1"/>
</dbReference>
<dbReference type="Gene3D" id="3.30.70.1290">
    <property type="entry name" value="Transposase IS200-like"/>
    <property type="match status" value="1"/>
</dbReference>
<feature type="region of interest" description="Disordered" evidence="1">
    <location>
        <begin position="216"/>
        <end position="243"/>
    </location>
</feature>
<gene>
    <name evidence="3" type="ORF">ARTHRO_40586</name>
</gene>
<feature type="domain" description="Transposase IS200-like" evidence="2">
    <location>
        <begin position="20"/>
        <end position="137"/>
    </location>
</feature>
<evidence type="ECO:0000259" key="2">
    <source>
        <dbReference type="SMART" id="SM01321"/>
    </source>
</evidence>
<evidence type="ECO:0000256" key="1">
    <source>
        <dbReference type="SAM" id="MobiDB-lite"/>
    </source>
</evidence>
<dbReference type="InterPro" id="IPR002686">
    <property type="entry name" value="Transposase_17"/>
</dbReference>
<organism evidence="3 4">
    <name type="scientific">Limnospira indica PCC 8005</name>
    <dbReference type="NCBI Taxonomy" id="376219"/>
    <lineage>
        <taxon>Bacteria</taxon>
        <taxon>Bacillati</taxon>
        <taxon>Cyanobacteriota</taxon>
        <taxon>Cyanophyceae</taxon>
        <taxon>Oscillatoriophycideae</taxon>
        <taxon>Oscillatoriales</taxon>
        <taxon>Sirenicapillariaceae</taxon>
        <taxon>Limnospira</taxon>
    </lineage>
</organism>
<dbReference type="PANTHER" id="PTHR34322">
    <property type="entry name" value="TRANSPOSASE, Y1_TNP DOMAIN-CONTAINING"/>
    <property type="match status" value="1"/>
</dbReference>
<name>A0A9P1NZS3_9CYAN</name>
<proteinExistence type="predicted"/>
<evidence type="ECO:0000313" key="3">
    <source>
        <dbReference type="EMBL" id="CDM96180.1"/>
    </source>
</evidence>
<accession>A0A9P1NZS3</accession>
<dbReference type="EMBL" id="FO818640">
    <property type="protein sequence ID" value="CDM96180.1"/>
    <property type="molecule type" value="Genomic_DNA"/>
</dbReference>
<dbReference type="InterPro" id="IPR036515">
    <property type="entry name" value="Transposase_17_sf"/>
</dbReference>
<dbReference type="GO" id="GO:0006313">
    <property type="term" value="P:DNA transposition"/>
    <property type="evidence" value="ECO:0007669"/>
    <property type="project" value="InterPro"/>
</dbReference>
<keyword evidence="4" id="KW-1185">Reference proteome</keyword>
<dbReference type="AlphaFoldDB" id="A0A9P1NZS3"/>
<feature type="compositionally biased region" description="Polar residues" evidence="1">
    <location>
        <begin position="234"/>
        <end position="243"/>
    </location>
</feature>
<protein>
    <recommendedName>
        <fullName evidence="2">Transposase IS200-like domain-containing protein</fullName>
    </recommendedName>
</protein>
<dbReference type="Pfam" id="PF01797">
    <property type="entry name" value="Y1_Tnp"/>
    <property type="match status" value="1"/>
</dbReference>
<reference evidence="3 4" key="1">
    <citation type="submission" date="2014-02" db="EMBL/GenBank/DDBJ databases">
        <authorList>
            <person name="Genoscope - CEA"/>
        </authorList>
    </citation>
    <scope>NUCLEOTIDE SEQUENCE [LARGE SCALE GENOMIC DNA]</scope>
    <source>
        <strain evidence="3 4">PCC 8005</strain>
    </source>
</reference>
<dbReference type="Proteomes" id="UP000032946">
    <property type="component" value="Chromosome"/>
</dbReference>
<evidence type="ECO:0000313" key="4">
    <source>
        <dbReference type="Proteomes" id="UP000032946"/>
    </source>
</evidence>